<evidence type="ECO:0000256" key="1">
    <source>
        <dbReference type="SAM" id="SignalP"/>
    </source>
</evidence>
<sequence length="352" mass="39421">MNKNIIAILICLLLVPSADAQRGKLVQKLMAKRLEASSAENTGPVPDYGNLSFWAASPFKHDNSDSIPAFLANEPRDQRADVFFIHPTSFSQDVKDGAWNADLTDATLNSQTDSRSILYQASVFNGSCRVFAPRYRQANLKAFFIRTTPAAQKAFDLAYSDVKQAFEYYLTHYNNHRPIIIASHSQGSLHVIRLLQEYFDGKPLQKQLVCAYVIGYQIPKTSFKSIPLGKTADATGCVVGWRSYQKGEIPAGVKAEKDNSLCVNPLTWTDATSPASSKLNHGSLMTFNLLRNLGPAAEIEPSSHILWVELPDNVGEKIKSTKNLHVYDYNLFWMNIRENVKMRINAFEKARK</sequence>
<dbReference type="InterPro" id="IPR029058">
    <property type="entry name" value="AB_hydrolase_fold"/>
</dbReference>
<evidence type="ECO:0000313" key="3">
    <source>
        <dbReference type="Proteomes" id="UP000076586"/>
    </source>
</evidence>
<reference evidence="3" key="1">
    <citation type="submission" date="2016-04" db="EMBL/GenBank/DDBJ databases">
        <title>Draft genome sequence of Paludibacter jiangxiensis strain NM7.</title>
        <authorList>
            <person name="Qiu Y."/>
            <person name="Matsuura N."/>
            <person name="Ohashi A."/>
            <person name="Tourlousse M.D."/>
            <person name="Sekiguchi Y."/>
        </authorList>
    </citation>
    <scope>NUCLEOTIDE SEQUENCE [LARGE SCALE GENOMIC DNA]</scope>
    <source>
        <strain evidence="3">NM7</strain>
    </source>
</reference>
<dbReference type="SUPFAM" id="SSF53474">
    <property type="entry name" value="alpha/beta-Hydrolases"/>
    <property type="match status" value="1"/>
</dbReference>
<gene>
    <name evidence="2" type="ORF">PJIAN_4262</name>
</gene>
<reference evidence="3" key="2">
    <citation type="journal article" date="2017" name="Genome Announc.">
        <title>Draft genome sequence of Paludibacter jiangxiensis NM7(T), a propionate-producing fermentative bacterium.</title>
        <authorList>
            <person name="Qiu Y.-L."/>
            <person name="Tourlousse D.M."/>
            <person name="Matsuura N."/>
            <person name="Ohashi A."/>
            <person name="Sekiguchi Y."/>
        </authorList>
    </citation>
    <scope>NUCLEOTIDE SEQUENCE [LARGE SCALE GENOMIC DNA]</scope>
    <source>
        <strain evidence="3">NM7</strain>
    </source>
</reference>
<proteinExistence type="predicted"/>
<name>A0A171AH67_9BACT</name>
<keyword evidence="3" id="KW-1185">Reference proteome</keyword>
<dbReference type="RefSeq" id="WP_068705180.1">
    <property type="nucleotide sequence ID" value="NZ_BDCR01000004.1"/>
</dbReference>
<dbReference type="OrthoDB" id="9794645at2"/>
<accession>A0A171AH67</accession>
<dbReference type="STRING" id="681398.PJIAN_4262"/>
<dbReference type="Proteomes" id="UP000076586">
    <property type="component" value="Unassembled WGS sequence"/>
</dbReference>
<feature type="signal peptide" evidence="1">
    <location>
        <begin position="1"/>
        <end position="20"/>
    </location>
</feature>
<protein>
    <recommendedName>
        <fullName evidence="4">DUF3089 domain-containing protein</fullName>
    </recommendedName>
</protein>
<organism evidence="2 3">
    <name type="scientific">Paludibacter jiangxiensis</name>
    <dbReference type="NCBI Taxonomy" id="681398"/>
    <lineage>
        <taxon>Bacteria</taxon>
        <taxon>Pseudomonadati</taxon>
        <taxon>Bacteroidota</taxon>
        <taxon>Bacteroidia</taxon>
        <taxon>Bacteroidales</taxon>
        <taxon>Paludibacteraceae</taxon>
        <taxon>Paludibacter</taxon>
    </lineage>
</organism>
<evidence type="ECO:0000313" key="2">
    <source>
        <dbReference type="EMBL" id="GAT63721.1"/>
    </source>
</evidence>
<dbReference type="Pfam" id="PF11288">
    <property type="entry name" value="DUF3089"/>
    <property type="match status" value="1"/>
</dbReference>
<keyword evidence="1" id="KW-0732">Signal</keyword>
<dbReference type="InterPro" id="IPR021440">
    <property type="entry name" value="DUF3089"/>
</dbReference>
<comment type="caution">
    <text evidence="2">The sequence shown here is derived from an EMBL/GenBank/DDBJ whole genome shotgun (WGS) entry which is preliminary data.</text>
</comment>
<dbReference type="EMBL" id="BDCR01000004">
    <property type="protein sequence ID" value="GAT63721.1"/>
    <property type="molecule type" value="Genomic_DNA"/>
</dbReference>
<dbReference type="AlphaFoldDB" id="A0A171AH67"/>
<evidence type="ECO:0008006" key="4">
    <source>
        <dbReference type="Google" id="ProtNLM"/>
    </source>
</evidence>
<feature type="chain" id="PRO_5007905233" description="DUF3089 domain-containing protein" evidence="1">
    <location>
        <begin position="21"/>
        <end position="352"/>
    </location>
</feature>